<feature type="binding site" evidence="7">
    <location>
        <position position="5"/>
    </location>
    <ligand>
        <name>Mg(2+)</name>
        <dbReference type="ChEBI" id="CHEBI:18420"/>
    </ligand>
</feature>
<name>A0A1A2Z5X6_9MYCO</name>
<feature type="domain" description="PIN" evidence="8">
    <location>
        <begin position="2"/>
        <end position="120"/>
    </location>
</feature>
<dbReference type="GO" id="GO:0000287">
    <property type="term" value="F:magnesium ion binding"/>
    <property type="evidence" value="ECO:0007669"/>
    <property type="project" value="UniProtKB-UniRule"/>
</dbReference>
<dbReference type="HAMAP" id="MF_00265">
    <property type="entry name" value="VapC_Nob1"/>
    <property type="match status" value="1"/>
</dbReference>
<keyword evidence="4 7" id="KW-0479">Metal-binding</keyword>
<dbReference type="GO" id="GO:0004540">
    <property type="term" value="F:RNA nuclease activity"/>
    <property type="evidence" value="ECO:0007669"/>
    <property type="project" value="InterPro"/>
</dbReference>
<sequence>MIVVDASILAVALGDDGPDGQRARRRLVGETLAAPELVDLEVLSVLRRQVAARVMPARRASEATADLADLALWRSPHRPLLDRIWQLRHAITPYDGAYVSLAEALGAVLVTADARLARAPGAKCRIELLT</sequence>
<dbReference type="AlphaFoldDB" id="A0A1A2Z5X6"/>
<dbReference type="CDD" id="cd09873">
    <property type="entry name" value="PIN_Pae0151-like"/>
    <property type="match status" value="1"/>
</dbReference>
<keyword evidence="5 7" id="KW-0378">Hydrolase</keyword>
<dbReference type="SUPFAM" id="SSF88723">
    <property type="entry name" value="PIN domain-like"/>
    <property type="match status" value="1"/>
</dbReference>
<comment type="function">
    <text evidence="7">Toxic component of a toxin-antitoxin (TA) system. An RNase.</text>
</comment>
<comment type="cofactor">
    <cofactor evidence="1 7">
        <name>Mg(2+)</name>
        <dbReference type="ChEBI" id="CHEBI:18420"/>
    </cofactor>
</comment>
<keyword evidence="3 7" id="KW-0540">Nuclease</keyword>
<dbReference type="InterPro" id="IPR029060">
    <property type="entry name" value="PIN-like_dom_sf"/>
</dbReference>
<dbReference type="PANTHER" id="PTHR35901">
    <property type="entry name" value="RIBONUCLEASE VAPC3"/>
    <property type="match status" value="1"/>
</dbReference>
<protein>
    <recommendedName>
        <fullName evidence="7">Ribonuclease VapC</fullName>
        <shortName evidence="7">RNase VapC</shortName>
        <ecNumber evidence="7">3.1.-.-</ecNumber>
    </recommendedName>
    <alternativeName>
        <fullName evidence="7">Toxin VapC</fullName>
    </alternativeName>
</protein>
<dbReference type="InterPro" id="IPR002716">
    <property type="entry name" value="PIN_dom"/>
</dbReference>
<dbReference type="Proteomes" id="UP000093592">
    <property type="component" value="Unassembled WGS sequence"/>
</dbReference>
<evidence type="ECO:0000256" key="2">
    <source>
        <dbReference type="ARBA" id="ARBA00022649"/>
    </source>
</evidence>
<comment type="caution">
    <text evidence="9">The sequence shown here is derived from an EMBL/GenBank/DDBJ whole genome shotgun (WGS) entry which is preliminary data.</text>
</comment>
<dbReference type="Pfam" id="PF01850">
    <property type="entry name" value="PIN"/>
    <property type="match status" value="1"/>
</dbReference>
<evidence type="ECO:0000256" key="1">
    <source>
        <dbReference type="ARBA" id="ARBA00001946"/>
    </source>
</evidence>
<evidence type="ECO:0000256" key="3">
    <source>
        <dbReference type="ARBA" id="ARBA00022722"/>
    </source>
</evidence>
<evidence type="ECO:0000313" key="9">
    <source>
        <dbReference type="EMBL" id="OBI45959.1"/>
    </source>
</evidence>
<gene>
    <name evidence="7" type="primary">vapC</name>
    <name evidence="9" type="ORF">A5707_22605</name>
</gene>
<reference evidence="10" key="1">
    <citation type="submission" date="2016-06" db="EMBL/GenBank/DDBJ databases">
        <authorList>
            <person name="Sutton G."/>
            <person name="Brinkac L."/>
            <person name="Sanka R."/>
            <person name="Adams M."/>
            <person name="Lau E."/>
            <person name="Sam S."/>
            <person name="Sreng N."/>
            <person name="Him V."/>
            <person name="Kerleguer A."/>
            <person name="Cheng S."/>
        </authorList>
    </citation>
    <scope>NUCLEOTIDE SEQUENCE [LARGE SCALE GENOMIC DNA]</scope>
    <source>
        <strain evidence="10">E861</strain>
    </source>
</reference>
<evidence type="ECO:0000259" key="8">
    <source>
        <dbReference type="Pfam" id="PF01850"/>
    </source>
</evidence>
<dbReference type="GO" id="GO:0016787">
    <property type="term" value="F:hydrolase activity"/>
    <property type="evidence" value="ECO:0007669"/>
    <property type="project" value="UniProtKB-KW"/>
</dbReference>
<dbReference type="InterPro" id="IPR051619">
    <property type="entry name" value="TypeII_TA_RNase_PINc/VapC"/>
</dbReference>
<evidence type="ECO:0000256" key="5">
    <source>
        <dbReference type="ARBA" id="ARBA00022801"/>
    </source>
</evidence>
<evidence type="ECO:0000313" key="10">
    <source>
        <dbReference type="Proteomes" id="UP000093592"/>
    </source>
</evidence>
<comment type="similarity">
    <text evidence="7">Belongs to the PINc/VapC protein family.</text>
</comment>
<dbReference type="Gene3D" id="3.40.50.1010">
    <property type="entry name" value="5'-nuclease"/>
    <property type="match status" value="1"/>
</dbReference>
<dbReference type="EC" id="3.1.-.-" evidence="7"/>
<feature type="binding site" evidence="7">
    <location>
        <position position="95"/>
    </location>
    <ligand>
        <name>Mg(2+)</name>
        <dbReference type="ChEBI" id="CHEBI:18420"/>
    </ligand>
</feature>
<organism evidence="9 10">
    <name type="scientific">Mycobacterium kyorinense</name>
    <dbReference type="NCBI Taxonomy" id="487514"/>
    <lineage>
        <taxon>Bacteria</taxon>
        <taxon>Bacillati</taxon>
        <taxon>Actinomycetota</taxon>
        <taxon>Actinomycetes</taxon>
        <taxon>Mycobacteriales</taxon>
        <taxon>Mycobacteriaceae</taxon>
        <taxon>Mycobacterium</taxon>
    </lineage>
</organism>
<evidence type="ECO:0000256" key="4">
    <source>
        <dbReference type="ARBA" id="ARBA00022723"/>
    </source>
</evidence>
<dbReference type="EMBL" id="LZKJ01000116">
    <property type="protein sequence ID" value="OBI45959.1"/>
    <property type="molecule type" value="Genomic_DNA"/>
</dbReference>
<dbReference type="GO" id="GO:0090729">
    <property type="term" value="F:toxin activity"/>
    <property type="evidence" value="ECO:0007669"/>
    <property type="project" value="UniProtKB-KW"/>
</dbReference>
<proteinExistence type="inferred from homology"/>
<dbReference type="InterPro" id="IPR044153">
    <property type="entry name" value="PIN_Pae0151-like"/>
</dbReference>
<dbReference type="OrthoDB" id="4377304at2"/>
<keyword evidence="6 7" id="KW-0460">Magnesium</keyword>
<dbReference type="InterPro" id="IPR022907">
    <property type="entry name" value="VapC_family"/>
</dbReference>
<evidence type="ECO:0000256" key="7">
    <source>
        <dbReference type="HAMAP-Rule" id="MF_00265"/>
    </source>
</evidence>
<keyword evidence="2 7" id="KW-1277">Toxin-antitoxin system</keyword>
<dbReference type="PANTHER" id="PTHR35901:SF1">
    <property type="entry name" value="EXONUCLEASE VAPC9"/>
    <property type="match status" value="1"/>
</dbReference>
<keyword evidence="7" id="KW-0800">Toxin</keyword>
<accession>A0A1A2Z5X6</accession>
<evidence type="ECO:0000256" key="6">
    <source>
        <dbReference type="ARBA" id="ARBA00022842"/>
    </source>
</evidence>